<dbReference type="AlphaFoldDB" id="A0A4Y2M9I6"/>
<feature type="region of interest" description="Disordered" evidence="1">
    <location>
        <begin position="129"/>
        <end position="149"/>
    </location>
</feature>
<feature type="transmembrane region" description="Helical" evidence="2">
    <location>
        <begin position="15"/>
        <end position="31"/>
    </location>
</feature>
<dbReference type="EMBL" id="BGPR01006965">
    <property type="protein sequence ID" value="GBN23204.1"/>
    <property type="molecule type" value="Genomic_DNA"/>
</dbReference>
<sequence length="149" mass="17644">MGESVYVGDGHDPQWVSRWVMVSTSLLWFGWRGRWRSSGKVYARGRSRGIYRLERCADRVISYLYIQGHKNYGFFSCTRRGNVLTNFHERRLVVPKGKETKTIGMKDIMFYDVRHKTLKDHLENLARHRRKGNGSIGRNERRVFPDLEH</sequence>
<comment type="caution">
    <text evidence="3">The sequence shown here is derived from an EMBL/GenBank/DDBJ whole genome shotgun (WGS) entry which is preliminary data.</text>
</comment>
<evidence type="ECO:0000313" key="3">
    <source>
        <dbReference type="EMBL" id="GBN23204.1"/>
    </source>
</evidence>
<keyword evidence="4" id="KW-1185">Reference proteome</keyword>
<proteinExistence type="predicted"/>
<accession>A0A4Y2M9I6</accession>
<organism evidence="3 4">
    <name type="scientific">Araneus ventricosus</name>
    <name type="common">Orbweaver spider</name>
    <name type="synonym">Epeira ventricosa</name>
    <dbReference type="NCBI Taxonomy" id="182803"/>
    <lineage>
        <taxon>Eukaryota</taxon>
        <taxon>Metazoa</taxon>
        <taxon>Ecdysozoa</taxon>
        <taxon>Arthropoda</taxon>
        <taxon>Chelicerata</taxon>
        <taxon>Arachnida</taxon>
        <taxon>Araneae</taxon>
        <taxon>Araneomorphae</taxon>
        <taxon>Entelegynae</taxon>
        <taxon>Araneoidea</taxon>
        <taxon>Araneidae</taxon>
        <taxon>Araneus</taxon>
    </lineage>
</organism>
<protein>
    <submittedName>
        <fullName evidence="3">Uncharacterized protein</fullName>
    </submittedName>
</protein>
<evidence type="ECO:0000313" key="4">
    <source>
        <dbReference type="Proteomes" id="UP000499080"/>
    </source>
</evidence>
<feature type="compositionally biased region" description="Basic and acidic residues" evidence="1">
    <location>
        <begin position="138"/>
        <end position="149"/>
    </location>
</feature>
<dbReference type="Proteomes" id="UP000499080">
    <property type="component" value="Unassembled WGS sequence"/>
</dbReference>
<evidence type="ECO:0000256" key="2">
    <source>
        <dbReference type="SAM" id="Phobius"/>
    </source>
</evidence>
<evidence type="ECO:0000256" key="1">
    <source>
        <dbReference type="SAM" id="MobiDB-lite"/>
    </source>
</evidence>
<reference evidence="3 4" key="1">
    <citation type="journal article" date="2019" name="Sci. Rep.">
        <title>Orb-weaving spider Araneus ventricosus genome elucidates the spidroin gene catalogue.</title>
        <authorList>
            <person name="Kono N."/>
            <person name="Nakamura H."/>
            <person name="Ohtoshi R."/>
            <person name="Moran D.A.P."/>
            <person name="Shinohara A."/>
            <person name="Yoshida Y."/>
            <person name="Fujiwara M."/>
            <person name="Mori M."/>
            <person name="Tomita M."/>
            <person name="Arakawa K."/>
        </authorList>
    </citation>
    <scope>NUCLEOTIDE SEQUENCE [LARGE SCALE GENOMIC DNA]</scope>
</reference>
<name>A0A4Y2M9I6_ARAVE</name>
<keyword evidence="2" id="KW-0472">Membrane</keyword>
<gene>
    <name evidence="3" type="ORF">AVEN_41294_1</name>
</gene>
<keyword evidence="2" id="KW-1133">Transmembrane helix</keyword>
<keyword evidence="2" id="KW-0812">Transmembrane</keyword>